<proteinExistence type="predicted"/>
<name>A0ABR4CBG5_9HELO</name>
<protein>
    <submittedName>
        <fullName evidence="1">Uncharacterized protein</fullName>
    </submittedName>
</protein>
<dbReference type="Proteomes" id="UP001595075">
    <property type="component" value="Unassembled WGS sequence"/>
</dbReference>
<comment type="caution">
    <text evidence="1">The sequence shown here is derived from an EMBL/GenBank/DDBJ whole genome shotgun (WGS) entry which is preliminary data.</text>
</comment>
<dbReference type="EMBL" id="JAZHXI010000010">
    <property type="protein sequence ID" value="KAL2067244.1"/>
    <property type="molecule type" value="Genomic_DNA"/>
</dbReference>
<feature type="non-terminal residue" evidence="1">
    <location>
        <position position="98"/>
    </location>
</feature>
<evidence type="ECO:0000313" key="1">
    <source>
        <dbReference type="EMBL" id="KAL2067244.1"/>
    </source>
</evidence>
<sequence length="98" mass="11157">MSQNSSPFSELCLASREVCRLREAPYGRMLFRWARNSELGLVMYAGHWQGIEVSGICRKVHGQLDWILKTRDSTCSKQTMTGTCFLFHNANCAARRAL</sequence>
<evidence type="ECO:0000313" key="2">
    <source>
        <dbReference type="Proteomes" id="UP001595075"/>
    </source>
</evidence>
<organism evidence="1 2">
    <name type="scientific">Oculimacula yallundae</name>
    <dbReference type="NCBI Taxonomy" id="86028"/>
    <lineage>
        <taxon>Eukaryota</taxon>
        <taxon>Fungi</taxon>
        <taxon>Dikarya</taxon>
        <taxon>Ascomycota</taxon>
        <taxon>Pezizomycotina</taxon>
        <taxon>Leotiomycetes</taxon>
        <taxon>Helotiales</taxon>
        <taxon>Ploettnerulaceae</taxon>
        <taxon>Oculimacula</taxon>
    </lineage>
</organism>
<accession>A0ABR4CBG5</accession>
<reference evidence="1 2" key="1">
    <citation type="journal article" date="2024" name="Commun. Biol.">
        <title>Comparative genomic analysis of thermophilic fungi reveals convergent evolutionary adaptations and gene losses.</title>
        <authorList>
            <person name="Steindorff A.S."/>
            <person name="Aguilar-Pontes M.V."/>
            <person name="Robinson A.J."/>
            <person name="Andreopoulos B."/>
            <person name="LaButti K."/>
            <person name="Kuo A."/>
            <person name="Mondo S."/>
            <person name="Riley R."/>
            <person name="Otillar R."/>
            <person name="Haridas S."/>
            <person name="Lipzen A."/>
            <person name="Grimwood J."/>
            <person name="Schmutz J."/>
            <person name="Clum A."/>
            <person name="Reid I.D."/>
            <person name="Moisan M.C."/>
            <person name="Butler G."/>
            <person name="Nguyen T.T.M."/>
            <person name="Dewar K."/>
            <person name="Conant G."/>
            <person name="Drula E."/>
            <person name="Henrissat B."/>
            <person name="Hansel C."/>
            <person name="Singer S."/>
            <person name="Hutchinson M.I."/>
            <person name="de Vries R.P."/>
            <person name="Natvig D.O."/>
            <person name="Powell A.J."/>
            <person name="Tsang A."/>
            <person name="Grigoriev I.V."/>
        </authorList>
    </citation>
    <scope>NUCLEOTIDE SEQUENCE [LARGE SCALE GENOMIC DNA]</scope>
    <source>
        <strain evidence="1 2">CBS 494.80</strain>
    </source>
</reference>
<gene>
    <name evidence="1" type="ORF">VTL71DRAFT_1668</name>
</gene>
<keyword evidence="2" id="KW-1185">Reference proteome</keyword>